<dbReference type="RefSeq" id="WP_341469757.1">
    <property type="nucleotide sequence ID" value="NZ_CP128399.1"/>
</dbReference>
<keyword evidence="4" id="KW-1185">Reference proteome</keyword>
<dbReference type="Proteomes" id="UP001431572">
    <property type="component" value="Chromosome 1"/>
</dbReference>
<evidence type="ECO:0000313" key="1">
    <source>
        <dbReference type="EMBL" id="NWJ46006.1"/>
    </source>
</evidence>
<dbReference type="EMBL" id="CP128399">
    <property type="protein sequence ID" value="WJW67866.1"/>
    <property type="molecule type" value="Genomic_DNA"/>
</dbReference>
<proteinExistence type="predicted"/>
<protein>
    <submittedName>
        <fullName evidence="1">Uncharacterized protein</fullName>
    </submittedName>
</protein>
<evidence type="ECO:0000313" key="4">
    <source>
        <dbReference type="Proteomes" id="UP001431572"/>
    </source>
</evidence>
<reference evidence="1 3" key="1">
    <citation type="submission" date="2020-06" db="EMBL/GenBank/DDBJ databases">
        <title>Anoxygenic phototrophic Chloroflexota member uses a Type I reaction center.</title>
        <authorList>
            <person name="Tsuji J.M."/>
            <person name="Shaw N.A."/>
            <person name="Nagashima S."/>
            <person name="Venkiteswaran J."/>
            <person name="Schiff S.L."/>
            <person name="Hanada S."/>
            <person name="Tank M."/>
            <person name="Neufeld J.D."/>
        </authorList>
    </citation>
    <scope>NUCLEOTIDE SEQUENCE [LARGE SCALE GENOMIC DNA]</scope>
    <source>
        <strain evidence="1">L227-S17</strain>
    </source>
</reference>
<reference evidence="2" key="2">
    <citation type="journal article" date="2024" name="Nature">
        <title>Anoxygenic phototroph of the Chloroflexota uses a type I reaction centre.</title>
        <authorList>
            <person name="Tsuji J.M."/>
            <person name="Shaw N.A."/>
            <person name="Nagashima S."/>
            <person name="Venkiteswaran J.J."/>
            <person name="Schiff S.L."/>
            <person name="Watanabe T."/>
            <person name="Fukui M."/>
            <person name="Hanada S."/>
            <person name="Tank M."/>
            <person name="Neufeld J.D."/>
        </authorList>
    </citation>
    <scope>NUCLEOTIDE SEQUENCE</scope>
    <source>
        <strain evidence="2">L227-S17</strain>
    </source>
</reference>
<name>A0A8T7M350_9CHLR</name>
<accession>A0A8T7M350</accession>
<evidence type="ECO:0000313" key="3">
    <source>
        <dbReference type="Proteomes" id="UP000521676"/>
    </source>
</evidence>
<gene>
    <name evidence="1" type="ORF">HXX08_09025</name>
    <name evidence="2" type="ORF">OZ401_001149</name>
</gene>
<dbReference type="AlphaFoldDB" id="A0A8T7M350"/>
<dbReference type="Proteomes" id="UP000521676">
    <property type="component" value="Unassembled WGS sequence"/>
</dbReference>
<sequence length="178" mass="20687">MSLTKPFNQLTAQVTKLPFPDYRRTGKITETMRTALNALAIIAPDWLCQHVTSEWFDRYFPQIEEYGIPKSEEARKVYIQTVGTDGIKLLHAVYSDITPLGEKLRAVEAVEALKRFWAQHFYFEKDQLHWREIKDTPPAAGSVSANEAYNNKKRVTNLLDYKMQLPKGYDRQQVQLYS</sequence>
<evidence type="ECO:0000313" key="2">
    <source>
        <dbReference type="EMBL" id="WJW67866.1"/>
    </source>
</evidence>
<dbReference type="EMBL" id="JACATZ010000001">
    <property type="protein sequence ID" value="NWJ46006.1"/>
    <property type="molecule type" value="Genomic_DNA"/>
</dbReference>
<organism evidence="1 3">
    <name type="scientific">Candidatus Chlorohelix allophototropha</name>
    <dbReference type="NCBI Taxonomy" id="3003348"/>
    <lineage>
        <taxon>Bacteria</taxon>
        <taxon>Bacillati</taxon>
        <taxon>Chloroflexota</taxon>
        <taxon>Chloroflexia</taxon>
        <taxon>Candidatus Chloroheliales</taxon>
        <taxon>Candidatus Chloroheliaceae</taxon>
        <taxon>Candidatus Chlorohelix</taxon>
    </lineage>
</organism>